<keyword evidence="4 5" id="KW-0472">Membrane</keyword>
<gene>
    <name evidence="6" type="ORF">SAMN06296036_101404</name>
</gene>
<keyword evidence="3 5" id="KW-1133">Transmembrane helix</keyword>
<keyword evidence="6" id="KW-0808">Transferase</keyword>
<evidence type="ECO:0000313" key="7">
    <source>
        <dbReference type="Proteomes" id="UP000192907"/>
    </source>
</evidence>
<protein>
    <submittedName>
        <fullName evidence="6">Alkylresorcinol O-methyltransferase</fullName>
    </submittedName>
</protein>
<dbReference type="GO" id="GO:0032259">
    <property type="term" value="P:methylation"/>
    <property type="evidence" value="ECO:0007669"/>
    <property type="project" value="UniProtKB-KW"/>
</dbReference>
<dbReference type="GO" id="GO:0004671">
    <property type="term" value="F:protein C-terminal S-isoprenylcysteine carboxyl O-methyltransferase activity"/>
    <property type="evidence" value="ECO:0007669"/>
    <property type="project" value="InterPro"/>
</dbReference>
<evidence type="ECO:0000313" key="6">
    <source>
        <dbReference type="EMBL" id="SME90854.1"/>
    </source>
</evidence>
<keyword evidence="6" id="KW-0489">Methyltransferase</keyword>
<dbReference type="AlphaFoldDB" id="A0A1Y6B536"/>
<dbReference type="STRING" id="1513793.SAMN06296036_101404"/>
<feature type="transmembrane region" description="Helical" evidence="5">
    <location>
        <begin position="73"/>
        <end position="91"/>
    </location>
</feature>
<evidence type="ECO:0000256" key="1">
    <source>
        <dbReference type="ARBA" id="ARBA00004141"/>
    </source>
</evidence>
<feature type="transmembrane region" description="Helical" evidence="5">
    <location>
        <begin position="133"/>
        <end position="158"/>
    </location>
</feature>
<dbReference type="Pfam" id="PF04140">
    <property type="entry name" value="ICMT"/>
    <property type="match status" value="1"/>
</dbReference>
<dbReference type="EMBL" id="FWZT01000001">
    <property type="protein sequence ID" value="SME90854.1"/>
    <property type="molecule type" value="Genomic_DNA"/>
</dbReference>
<name>A0A1Y6B536_9BACT</name>
<evidence type="ECO:0000256" key="3">
    <source>
        <dbReference type="ARBA" id="ARBA00022989"/>
    </source>
</evidence>
<dbReference type="RefSeq" id="WP_132314481.1">
    <property type="nucleotide sequence ID" value="NZ_FWZT01000001.1"/>
</dbReference>
<dbReference type="Gene3D" id="1.20.120.1630">
    <property type="match status" value="1"/>
</dbReference>
<organism evidence="6 7">
    <name type="scientific">Pseudobacteriovorax antillogorgiicola</name>
    <dbReference type="NCBI Taxonomy" id="1513793"/>
    <lineage>
        <taxon>Bacteria</taxon>
        <taxon>Pseudomonadati</taxon>
        <taxon>Bdellovibrionota</taxon>
        <taxon>Oligoflexia</taxon>
        <taxon>Oligoflexales</taxon>
        <taxon>Pseudobacteriovoracaceae</taxon>
        <taxon>Pseudobacteriovorax</taxon>
    </lineage>
</organism>
<dbReference type="OrthoDB" id="7203053at2"/>
<feature type="transmembrane region" description="Helical" evidence="5">
    <location>
        <begin position="48"/>
        <end position="66"/>
    </location>
</feature>
<dbReference type="InterPro" id="IPR007269">
    <property type="entry name" value="ICMT_MeTrfase"/>
</dbReference>
<dbReference type="GO" id="GO:0016020">
    <property type="term" value="C:membrane"/>
    <property type="evidence" value="ECO:0007669"/>
    <property type="project" value="UniProtKB-SubCell"/>
</dbReference>
<dbReference type="Proteomes" id="UP000192907">
    <property type="component" value="Unassembled WGS sequence"/>
</dbReference>
<comment type="subcellular location">
    <subcellularLocation>
        <location evidence="1">Membrane</location>
        <topology evidence="1">Multi-pass membrane protein</topology>
    </subcellularLocation>
</comment>
<keyword evidence="2 5" id="KW-0812">Transmembrane</keyword>
<evidence type="ECO:0000256" key="4">
    <source>
        <dbReference type="ARBA" id="ARBA00023136"/>
    </source>
</evidence>
<reference evidence="7" key="1">
    <citation type="submission" date="2017-04" db="EMBL/GenBank/DDBJ databases">
        <authorList>
            <person name="Varghese N."/>
            <person name="Submissions S."/>
        </authorList>
    </citation>
    <scope>NUCLEOTIDE SEQUENCE [LARGE SCALE GENOMIC DNA]</scope>
    <source>
        <strain evidence="7">RKEM611</strain>
    </source>
</reference>
<sequence length="193" mass="21923">MTPWLLASSVVSGFALSILAEARLQRMNLPFLKHAGGEELGRSLFRRFYVWHFLAVPLGIIEFFVIDRDPSQVSQLLGCLLTFMGLSLRTWSMHSLGRMWSRYCIYIYGVPKVESGPYRFCAHPEYLSRFLEITGIALVLASYYSGFMCQIMMVVSLAKMLPLERLQIQTMAYQNLQPPHFDSAKQGPSAVAN</sequence>
<accession>A0A1Y6B536</accession>
<evidence type="ECO:0000256" key="5">
    <source>
        <dbReference type="SAM" id="Phobius"/>
    </source>
</evidence>
<proteinExistence type="predicted"/>
<evidence type="ECO:0000256" key="2">
    <source>
        <dbReference type="ARBA" id="ARBA00022692"/>
    </source>
</evidence>
<keyword evidence="7" id="KW-1185">Reference proteome</keyword>